<evidence type="ECO:0008006" key="4">
    <source>
        <dbReference type="Google" id="ProtNLM"/>
    </source>
</evidence>
<gene>
    <name evidence="2" type="ORF">CMV30_18520</name>
</gene>
<keyword evidence="3" id="KW-1185">Reference proteome</keyword>
<organism evidence="2 3">
    <name type="scientific">Nibricoccus aquaticus</name>
    <dbReference type="NCBI Taxonomy" id="2576891"/>
    <lineage>
        <taxon>Bacteria</taxon>
        <taxon>Pseudomonadati</taxon>
        <taxon>Verrucomicrobiota</taxon>
        <taxon>Opitutia</taxon>
        <taxon>Opitutales</taxon>
        <taxon>Opitutaceae</taxon>
        <taxon>Nibricoccus</taxon>
    </lineage>
</organism>
<dbReference type="OrthoDB" id="2678466at2"/>
<dbReference type="AlphaFoldDB" id="A0A290QME9"/>
<feature type="transmembrane region" description="Helical" evidence="1">
    <location>
        <begin position="50"/>
        <end position="70"/>
    </location>
</feature>
<sequence>MNTLNAELALKLAALTHFGLVAAGVLMPLVTGLWSEADRMSPFGRRLFRIYYGFIGVCLISFGSGTWFLAGELSNGTLLARAVCGFLAVFWIVRLVAACVLDVRPYLMNGWWRLGYHTTNVVFCVLPVLYGWIAFRA</sequence>
<feature type="transmembrane region" description="Helical" evidence="1">
    <location>
        <begin position="12"/>
        <end position="30"/>
    </location>
</feature>
<feature type="transmembrane region" description="Helical" evidence="1">
    <location>
        <begin position="115"/>
        <end position="135"/>
    </location>
</feature>
<dbReference type="EMBL" id="CP023344">
    <property type="protein sequence ID" value="ATC65781.1"/>
    <property type="molecule type" value="Genomic_DNA"/>
</dbReference>
<evidence type="ECO:0000256" key="1">
    <source>
        <dbReference type="SAM" id="Phobius"/>
    </source>
</evidence>
<name>A0A290QME9_9BACT</name>
<dbReference type="RefSeq" id="WP_096057410.1">
    <property type="nucleotide sequence ID" value="NZ_CP023344.1"/>
</dbReference>
<keyword evidence="1" id="KW-1133">Transmembrane helix</keyword>
<keyword evidence="1" id="KW-0812">Transmembrane</keyword>
<dbReference type="KEGG" id="vbh:CMV30_18520"/>
<reference evidence="2 3" key="1">
    <citation type="submission" date="2017-09" db="EMBL/GenBank/DDBJ databases">
        <title>Complete genome sequence of Verrucomicrobial strain HZ-65, isolated from freshwater.</title>
        <authorList>
            <person name="Choi A."/>
        </authorList>
    </citation>
    <scope>NUCLEOTIDE SEQUENCE [LARGE SCALE GENOMIC DNA]</scope>
    <source>
        <strain evidence="2 3">HZ-65</strain>
    </source>
</reference>
<evidence type="ECO:0000313" key="2">
    <source>
        <dbReference type="EMBL" id="ATC65781.1"/>
    </source>
</evidence>
<proteinExistence type="predicted"/>
<feature type="transmembrane region" description="Helical" evidence="1">
    <location>
        <begin position="82"/>
        <end position="103"/>
    </location>
</feature>
<keyword evidence="1" id="KW-0472">Membrane</keyword>
<accession>A0A290QME9</accession>
<evidence type="ECO:0000313" key="3">
    <source>
        <dbReference type="Proteomes" id="UP000217265"/>
    </source>
</evidence>
<dbReference type="Proteomes" id="UP000217265">
    <property type="component" value="Chromosome"/>
</dbReference>
<protein>
    <recommendedName>
        <fullName evidence="4">DUF4149 domain-containing protein</fullName>
    </recommendedName>
</protein>